<dbReference type="EMBL" id="BBTG02000047">
    <property type="protein sequence ID" value="GAO17973.1"/>
    <property type="molecule type" value="Genomic_DNA"/>
</dbReference>
<reference evidence="3" key="1">
    <citation type="journal article" date="2016" name="Genome Announc.">
        <title>Genome sequence of Ustilaginoidea virens IPU010, a rice pathogenic fungus causing false smut.</title>
        <authorList>
            <person name="Kumagai T."/>
            <person name="Ishii T."/>
            <person name="Terai G."/>
            <person name="Umemura M."/>
            <person name="Machida M."/>
            <person name="Asai K."/>
        </authorList>
    </citation>
    <scope>NUCLEOTIDE SEQUENCE [LARGE SCALE GENOMIC DNA]</scope>
    <source>
        <strain evidence="3">IPU010</strain>
    </source>
</reference>
<feature type="compositionally biased region" description="Gly residues" evidence="1">
    <location>
        <begin position="27"/>
        <end position="38"/>
    </location>
</feature>
<proteinExistence type="predicted"/>
<accession>A0A1B5L5Y2</accession>
<evidence type="ECO:0000313" key="3">
    <source>
        <dbReference type="Proteomes" id="UP000054053"/>
    </source>
</evidence>
<organism evidence="2 3">
    <name type="scientific">Ustilaginoidea virens</name>
    <name type="common">Rice false smut fungus</name>
    <name type="synonym">Villosiclava virens</name>
    <dbReference type="NCBI Taxonomy" id="1159556"/>
    <lineage>
        <taxon>Eukaryota</taxon>
        <taxon>Fungi</taxon>
        <taxon>Dikarya</taxon>
        <taxon>Ascomycota</taxon>
        <taxon>Pezizomycotina</taxon>
        <taxon>Sordariomycetes</taxon>
        <taxon>Hypocreomycetidae</taxon>
        <taxon>Hypocreales</taxon>
        <taxon>Clavicipitaceae</taxon>
        <taxon>Ustilaginoidea</taxon>
    </lineage>
</organism>
<evidence type="ECO:0000313" key="2">
    <source>
        <dbReference type="EMBL" id="GAO17973.1"/>
    </source>
</evidence>
<protein>
    <submittedName>
        <fullName evidence="2">Uncharacterized protein</fullName>
    </submittedName>
</protein>
<name>A0A1B5L5Y2_USTVR</name>
<dbReference type="AlphaFoldDB" id="A0A1B5L5Y2"/>
<dbReference type="Proteomes" id="UP000054053">
    <property type="component" value="Unassembled WGS sequence"/>
</dbReference>
<gene>
    <name evidence="2" type="ORF">UVI_02056180</name>
</gene>
<sequence length="229" mass="24466">MGRDGQTEDQGEIDRQINSSPSTSGPTSGGDGTAGPSGGVDAHTLNTLNTLNTLASCKLGQLLESWRARLAIRLPAQPSPRAKRPQGQAVARANQHVPRAWISCVSTSCTRGHFDGLLLTKAKVQQLNSADQPGAIGKNTTGQSMSQLFERGARSKQLARCDETVHKVIVAKNLPTGRLTDPQRVVAVLGAARTACLLSCLNPVFCLHPPDRYRPLPLLEPRAPRSVQI</sequence>
<feature type="region of interest" description="Disordered" evidence="1">
    <location>
        <begin position="1"/>
        <end position="41"/>
    </location>
</feature>
<evidence type="ECO:0000256" key="1">
    <source>
        <dbReference type="SAM" id="MobiDB-lite"/>
    </source>
</evidence>
<comment type="caution">
    <text evidence="2">The sequence shown here is derived from an EMBL/GenBank/DDBJ whole genome shotgun (WGS) entry which is preliminary data.</text>
</comment>